<accession>A0A0F9BL51</accession>
<evidence type="ECO:0000313" key="1">
    <source>
        <dbReference type="EMBL" id="KKK91339.1"/>
    </source>
</evidence>
<comment type="caution">
    <text evidence="1">The sequence shown here is derived from an EMBL/GenBank/DDBJ whole genome shotgun (WGS) entry which is preliminary data.</text>
</comment>
<proteinExistence type="predicted"/>
<protein>
    <submittedName>
        <fullName evidence="1">Uncharacterized protein</fullName>
    </submittedName>
</protein>
<reference evidence="1" key="1">
    <citation type="journal article" date="2015" name="Nature">
        <title>Complex archaea that bridge the gap between prokaryotes and eukaryotes.</title>
        <authorList>
            <person name="Spang A."/>
            <person name="Saw J.H."/>
            <person name="Jorgensen S.L."/>
            <person name="Zaremba-Niedzwiedzka K."/>
            <person name="Martijn J."/>
            <person name="Lind A.E."/>
            <person name="van Eijk R."/>
            <person name="Schleper C."/>
            <person name="Guy L."/>
            <person name="Ettema T.J."/>
        </authorList>
    </citation>
    <scope>NUCLEOTIDE SEQUENCE</scope>
</reference>
<dbReference type="EMBL" id="LAZR01048701">
    <property type="protein sequence ID" value="KKK91339.1"/>
    <property type="molecule type" value="Genomic_DNA"/>
</dbReference>
<organism evidence="1">
    <name type="scientific">marine sediment metagenome</name>
    <dbReference type="NCBI Taxonomy" id="412755"/>
    <lineage>
        <taxon>unclassified sequences</taxon>
        <taxon>metagenomes</taxon>
        <taxon>ecological metagenomes</taxon>
    </lineage>
</organism>
<dbReference type="AlphaFoldDB" id="A0A0F9BL51"/>
<sequence>MKIEPKYKKGDLLYVYQKAESPCCLKQVLYPVVLTGEMLIDENGNIRYDVWNNQVPEESFLTEQQAREIYETVILPSLEKSIFETLDIARPKSEPHLGFKEEEVSRL</sequence>
<name>A0A0F9BL51_9ZZZZ</name>
<gene>
    <name evidence="1" type="ORF">LCGC14_2713950</name>
</gene>